<dbReference type="NCBIfam" id="TIGR01137">
    <property type="entry name" value="cysta_beta"/>
    <property type="match status" value="1"/>
</dbReference>
<evidence type="ECO:0000256" key="3">
    <source>
        <dbReference type="ARBA" id="ARBA00007103"/>
    </source>
</evidence>
<evidence type="ECO:0000256" key="13">
    <source>
        <dbReference type="RuleBase" id="RU361204"/>
    </source>
</evidence>
<evidence type="ECO:0000256" key="7">
    <source>
        <dbReference type="ARBA" id="ARBA00023192"/>
    </source>
</evidence>
<evidence type="ECO:0000256" key="12">
    <source>
        <dbReference type="PROSITE-ProRule" id="PRU00703"/>
    </source>
</evidence>
<reference evidence="15 16" key="1">
    <citation type="journal article" date="2017" name="Gigascience">
        <title>Draft genome of the honey bee ectoparasitic mite, Tropilaelaps mercedesae, is shaped by the parasitic life history.</title>
        <authorList>
            <person name="Dong X."/>
            <person name="Armstrong S.D."/>
            <person name="Xia D."/>
            <person name="Makepeace B.L."/>
            <person name="Darby A.C."/>
            <person name="Kadowaki T."/>
        </authorList>
    </citation>
    <scope>NUCLEOTIDE SEQUENCE [LARGE SCALE GENOMIC DNA]</scope>
    <source>
        <strain evidence="15">Wuxi-XJTLU</strain>
    </source>
</reference>
<name>A0A1V9XN01_9ACAR</name>
<dbReference type="PANTHER" id="PTHR10314">
    <property type="entry name" value="CYSTATHIONINE BETA-SYNTHASE"/>
    <property type="match status" value="1"/>
</dbReference>
<dbReference type="FunCoup" id="A0A1V9XN01">
    <property type="interactions" value="241"/>
</dbReference>
<evidence type="ECO:0000313" key="16">
    <source>
        <dbReference type="Proteomes" id="UP000192247"/>
    </source>
</evidence>
<evidence type="ECO:0000259" key="14">
    <source>
        <dbReference type="PROSITE" id="PS51371"/>
    </source>
</evidence>
<dbReference type="STRING" id="418985.A0A1V9XN01"/>
<dbReference type="Pfam" id="PF00571">
    <property type="entry name" value="CBS"/>
    <property type="match status" value="1"/>
</dbReference>
<feature type="domain" description="CBS" evidence="14">
    <location>
        <begin position="387"/>
        <end position="448"/>
    </location>
</feature>
<dbReference type="InterPro" id="IPR050214">
    <property type="entry name" value="Cys_Synth/Cystath_Beta-Synth"/>
</dbReference>
<dbReference type="EMBL" id="MNPL01007353">
    <property type="protein sequence ID" value="OQR74793.1"/>
    <property type="molecule type" value="Genomic_DNA"/>
</dbReference>
<dbReference type="InterPro" id="IPR001926">
    <property type="entry name" value="TrpB-like_PALP"/>
</dbReference>
<evidence type="ECO:0000256" key="6">
    <source>
        <dbReference type="ARBA" id="ARBA00023122"/>
    </source>
</evidence>
<evidence type="ECO:0000256" key="11">
    <source>
        <dbReference type="ARBA" id="ARBA00047490"/>
    </source>
</evidence>
<comment type="caution">
    <text evidence="15">The sequence shown here is derived from an EMBL/GenBank/DDBJ whole genome shotgun (WGS) entry which is preliminary data.</text>
</comment>
<evidence type="ECO:0000256" key="1">
    <source>
        <dbReference type="ARBA" id="ARBA00001933"/>
    </source>
</evidence>
<evidence type="ECO:0000256" key="10">
    <source>
        <dbReference type="ARBA" id="ARBA00045425"/>
    </source>
</evidence>
<dbReference type="Gene3D" id="3.10.580.10">
    <property type="entry name" value="CBS-domain"/>
    <property type="match status" value="1"/>
</dbReference>
<evidence type="ECO:0000256" key="2">
    <source>
        <dbReference type="ARBA" id="ARBA00005003"/>
    </source>
</evidence>
<dbReference type="Proteomes" id="UP000192247">
    <property type="component" value="Unassembled WGS sequence"/>
</dbReference>
<dbReference type="GO" id="GO:0004122">
    <property type="term" value="F:cystathionine beta-synthase activity"/>
    <property type="evidence" value="ECO:0007669"/>
    <property type="project" value="UniProtKB-UniRule"/>
</dbReference>
<keyword evidence="7 13" id="KW-0198">Cysteine biosynthesis</keyword>
<protein>
    <recommendedName>
        <fullName evidence="9 13">Cystathionine beta-synthase</fullName>
        <ecNumber evidence="4 13">4.2.1.22</ecNumber>
    </recommendedName>
</protein>
<sequence length="505" mass="55439">MPYRYNTHEDPHGTLPNAKPDCQWRTSHINPHRHVESMSRPPICSNILEAVGQTPLVRLNKIPKEEGLECEILVKCEFFNPGGSVKDRIGLRMVQEAEKDGVLKPGHSTIIEPTSGNTGIGLALAAAVKGYKCIIVLPEKMSNEKVDVLKSLGARIVRTPTSAGFQDPKSHIGVAMKLCKEIPGAVILDQYRNPYNSIAHYDTTAEEILSQCQGKLDMVVIGTGTGGTITGVGRKLKEKMPSCRIVGVDPHGSILADHVEKSDLQVTFYEVEGIGYDFLPSVFDSMVVDDWVRTRDYEAFRMAKRLIRSEGLLCGGSSGSAIAAAIKAARILQKGQRCVVILPDGVRNYMTKFLSDEWMMQRNFKQRESSLSATKPKWFDEPLSKIMLNEPVVLPEEATFADAYRCFTSEPKLTFILIDDNRYKSSFGYVSSTDILKAITSIEGLGKKIEGPPRLPILAKDSATFGQVQQILAQGQTPACVIVNGAKNPIGIVDSAMLLAHINPV</sequence>
<comment type="cofactor">
    <cofactor evidence="1 13">
        <name>pyridoxal 5'-phosphate</name>
        <dbReference type="ChEBI" id="CHEBI:597326"/>
    </cofactor>
</comment>
<evidence type="ECO:0000256" key="4">
    <source>
        <dbReference type="ARBA" id="ARBA00012041"/>
    </source>
</evidence>
<dbReference type="UniPathway" id="UPA00136">
    <property type="reaction ID" value="UER00201"/>
</dbReference>
<dbReference type="InterPro" id="IPR000644">
    <property type="entry name" value="CBS_dom"/>
</dbReference>
<keyword evidence="13" id="KW-0028">Amino-acid biosynthesis</keyword>
<dbReference type="Gene3D" id="3.40.50.1100">
    <property type="match status" value="2"/>
</dbReference>
<dbReference type="PROSITE" id="PS00901">
    <property type="entry name" value="CYS_SYNTHASE"/>
    <property type="match status" value="1"/>
</dbReference>
<organism evidence="15 16">
    <name type="scientific">Tropilaelaps mercedesae</name>
    <dbReference type="NCBI Taxonomy" id="418985"/>
    <lineage>
        <taxon>Eukaryota</taxon>
        <taxon>Metazoa</taxon>
        <taxon>Ecdysozoa</taxon>
        <taxon>Arthropoda</taxon>
        <taxon>Chelicerata</taxon>
        <taxon>Arachnida</taxon>
        <taxon>Acari</taxon>
        <taxon>Parasitiformes</taxon>
        <taxon>Mesostigmata</taxon>
        <taxon>Gamasina</taxon>
        <taxon>Dermanyssoidea</taxon>
        <taxon>Laelapidae</taxon>
        <taxon>Tropilaelaps</taxon>
    </lineage>
</organism>
<dbReference type="OrthoDB" id="728at2759"/>
<accession>A0A1V9XN01</accession>
<gene>
    <name evidence="15" type="ORF">BIW11_08844</name>
</gene>
<evidence type="ECO:0000313" key="15">
    <source>
        <dbReference type="EMBL" id="OQR74793.1"/>
    </source>
</evidence>
<dbReference type="InParanoid" id="A0A1V9XN01"/>
<keyword evidence="16" id="KW-1185">Reference proteome</keyword>
<dbReference type="Pfam" id="PF00291">
    <property type="entry name" value="PALP"/>
    <property type="match status" value="1"/>
</dbReference>
<dbReference type="SUPFAM" id="SSF53686">
    <property type="entry name" value="Tryptophan synthase beta subunit-like PLP-dependent enzymes"/>
    <property type="match status" value="1"/>
</dbReference>
<comment type="function">
    <text evidence="10">Hydro-lyase catalyzing the first step of the transsulfuration pathway, where the hydroxyl group of L-serine is displaced by L-homocysteine in a beta-replacement reaction to form L-cystathionine, the precursor of L-cysteine. This catabolic route allows the elimination of L-methionine and the toxic metabolite L-homocysteine. Also involved in the production of hydrogen sulfide, a gasotransmitter with signaling and cytoprotective effects on neurons.</text>
</comment>
<dbReference type="GO" id="GO:0005737">
    <property type="term" value="C:cytoplasm"/>
    <property type="evidence" value="ECO:0007669"/>
    <property type="project" value="InterPro"/>
</dbReference>
<dbReference type="EC" id="4.2.1.22" evidence="4 13"/>
<keyword evidence="8 13" id="KW-0456">Lyase</keyword>
<dbReference type="GO" id="GO:0030170">
    <property type="term" value="F:pyridoxal phosphate binding"/>
    <property type="evidence" value="ECO:0007669"/>
    <property type="project" value="UniProtKB-ARBA"/>
</dbReference>
<dbReference type="CDD" id="cd01561">
    <property type="entry name" value="CBS_like"/>
    <property type="match status" value="1"/>
</dbReference>
<keyword evidence="6 12" id="KW-0129">CBS domain</keyword>
<comment type="pathway">
    <text evidence="2">Amino-acid biosynthesis; L-cysteine biosynthesis; L-cysteine from L-homocysteine and L-serine: step 1/2.</text>
</comment>
<dbReference type="PROSITE" id="PS51371">
    <property type="entry name" value="CBS"/>
    <property type="match status" value="1"/>
</dbReference>
<dbReference type="InterPro" id="IPR036052">
    <property type="entry name" value="TrpB-like_PALP_sf"/>
</dbReference>
<dbReference type="AlphaFoldDB" id="A0A1V9XN01"/>
<keyword evidence="5 13" id="KW-0663">Pyridoxal phosphate</keyword>
<dbReference type="InterPro" id="IPR001216">
    <property type="entry name" value="P-phosphate_BS"/>
</dbReference>
<dbReference type="SUPFAM" id="SSF54631">
    <property type="entry name" value="CBS-domain pair"/>
    <property type="match status" value="1"/>
</dbReference>
<dbReference type="GO" id="GO:0019343">
    <property type="term" value="P:cysteine biosynthetic process via cystathionine"/>
    <property type="evidence" value="ECO:0007669"/>
    <property type="project" value="UniProtKB-UniRule"/>
</dbReference>
<dbReference type="InterPro" id="IPR046342">
    <property type="entry name" value="CBS_dom_sf"/>
</dbReference>
<dbReference type="FunFam" id="3.40.50.1100:FF:000003">
    <property type="entry name" value="Cystathionine beta-synthase"/>
    <property type="match status" value="1"/>
</dbReference>
<evidence type="ECO:0000256" key="9">
    <source>
        <dbReference type="ARBA" id="ARBA00026192"/>
    </source>
</evidence>
<comment type="similarity">
    <text evidence="3 13">Belongs to the cysteine synthase/cystathionine beta-synthase family.</text>
</comment>
<evidence type="ECO:0000256" key="5">
    <source>
        <dbReference type="ARBA" id="ARBA00022898"/>
    </source>
</evidence>
<dbReference type="InterPro" id="IPR005857">
    <property type="entry name" value="Cysta_beta_synth"/>
</dbReference>
<proteinExistence type="inferred from homology"/>
<dbReference type="GO" id="GO:0006535">
    <property type="term" value="P:cysteine biosynthetic process from serine"/>
    <property type="evidence" value="ECO:0007669"/>
    <property type="project" value="UniProtKB-UniRule"/>
</dbReference>
<comment type="catalytic activity">
    <reaction evidence="11 13">
        <text>L-homocysteine + L-serine = L,L-cystathionine + H2O</text>
        <dbReference type="Rhea" id="RHEA:10112"/>
        <dbReference type="ChEBI" id="CHEBI:15377"/>
        <dbReference type="ChEBI" id="CHEBI:33384"/>
        <dbReference type="ChEBI" id="CHEBI:58161"/>
        <dbReference type="ChEBI" id="CHEBI:58199"/>
        <dbReference type="EC" id="4.2.1.22"/>
    </reaction>
</comment>
<evidence type="ECO:0000256" key="8">
    <source>
        <dbReference type="ARBA" id="ARBA00023239"/>
    </source>
</evidence>
<dbReference type="FunFam" id="3.40.50.1100:FF:000118">
    <property type="entry name" value="Related to CYS4-cystathionine beta-synthase"/>
    <property type="match status" value="1"/>
</dbReference>